<name>A0AAV8Q124_ENSVE</name>
<keyword evidence="2" id="KW-1185">Reference proteome</keyword>
<dbReference type="Proteomes" id="UP001222027">
    <property type="component" value="Unassembled WGS sequence"/>
</dbReference>
<accession>A0AAV8Q124</accession>
<sequence length="81" mass="9392">MGKSMMSSGYGNHRWQMMKMKHWALLCMEEKDKTFSQPNTIGLRGPLKLHGGREEKLTNLKQKLLALNYCFQLTHSPLLLD</sequence>
<organism evidence="1 2">
    <name type="scientific">Ensete ventricosum</name>
    <name type="common">Abyssinian banana</name>
    <name type="synonym">Musa ensete</name>
    <dbReference type="NCBI Taxonomy" id="4639"/>
    <lineage>
        <taxon>Eukaryota</taxon>
        <taxon>Viridiplantae</taxon>
        <taxon>Streptophyta</taxon>
        <taxon>Embryophyta</taxon>
        <taxon>Tracheophyta</taxon>
        <taxon>Spermatophyta</taxon>
        <taxon>Magnoliopsida</taxon>
        <taxon>Liliopsida</taxon>
        <taxon>Zingiberales</taxon>
        <taxon>Musaceae</taxon>
        <taxon>Ensete</taxon>
    </lineage>
</organism>
<dbReference type="EMBL" id="JAQQAF010000002">
    <property type="protein sequence ID" value="KAJ8503966.1"/>
    <property type="molecule type" value="Genomic_DNA"/>
</dbReference>
<evidence type="ECO:0000313" key="1">
    <source>
        <dbReference type="EMBL" id="KAJ8503966.1"/>
    </source>
</evidence>
<protein>
    <submittedName>
        <fullName evidence="1">Uncharacterized protein</fullName>
    </submittedName>
</protein>
<gene>
    <name evidence="1" type="ORF">OPV22_004852</name>
</gene>
<proteinExistence type="predicted"/>
<evidence type="ECO:0000313" key="2">
    <source>
        <dbReference type="Proteomes" id="UP001222027"/>
    </source>
</evidence>
<dbReference type="AlphaFoldDB" id="A0AAV8Q124"/>
<reference evidence="1 2" key="1">
    <citation type="submission" date="2022-12" db="EMBL/GenBank/DDBJ databases">
        <title>Chromosome-scale assembly of the Ensete ventricosum genome.</title>
        <authorList>
            <person name="Dussert Y."/>
            <person name="Stocks J."/>
            <person name="Wendawek A."/>
            <person name="Woldeyes F."/>
            <person name="Nichols R.A."/>
            <person name="Borrell J.S."/>
        </authorList>
    </citation>
    <scope>NUCLEOTIDE SEQUENCE [LARGE SCALE GENOMIC DNA]</scope>
    <source>
        <strain evidence="2">cv. Maze</strain>
        <tissue evidence="1">Seeds</tissue>
    </source>
</reference>
<comment type="caution">
    <text evidence="1">The sequence shown here is derived from an EMBL/GenBank/DDBJ whole genome shotgun (WGS) entry which is preliminary data.</text>
</comment>